<evidence type="ECO:0000256" key="6">
    <source>
        <dbReference type="SAM" id="MobiDB-lite"/>
    </source>
</evidence>
<keyword evidence="3" id="KW-0547">Nucleotide-binding</keyword>
<dbReference type="Gene3D" id="3.40.50.300">
    <property type="entry name" value="P-loop containing nucleotide triphosphate hydrolases"/>
    <property type="match status" value="1"/>
</dbReference>
<accession>A0ABS9ISF7</accession>
<evidence type="ECO:0000256" key="5">
    <source>
        <dbReference type="ARBA" id="ARBA00023251"/>
    </source>
</evidence>
<feature type="region of interest" description="Disordered" evidence="6">
    <location>
        <begin position="335"/>
        <end position="354"/>
    </location>
</feature>
<protein>
    <submittedName>
        <fullName evidence="8">ATP-binding cassette domain-containing protein</fullName>
    </submittedName>
</protein>
<evidence type="ECO:0000259" key="7">
    <source>
        <dbReference type="PROSITE" id="PS50893"/>
    </source>
</evidence>
<evidence type="ECO:0000256" key="3">
    <source>
        <dbReference type="ARBA" id="ARBA00022741"/>
    </source>
</evidence>
<dbReference type="EMBL" id="JAKKOR010000006">
    <property type="protein sequence ID" value="MCF8588495.1"/>
    <property type="molecule type" value="Genomic_DNA"/>
</dbReference>
<dbReference type="InterPro" id="IPR003439">
    <property type="entry name" value="ABC_transporter-like_ATP-bd"/>
</dbReference>
<dbReference type="InterPro" id="IPR027417">
    <property type="entry name" value="P-loop_NTPase"/>
</dbReference>
<evidence type="ECO:0000256" key="1">
    <source>
        <dbReference type="ARBA" id="ARBA00004202"/>
    </source>
</evidence>
<keyword evidence="5" id="KW-0046">Antibiotic resistance</keyword>
<reference evidence="8 9" key="1">
    <citation type="submission" date="2022-01" db="EMBL/GenBank/DDBJ databases">
        <authorList>
            <person name="Huang Y."/>
        </authorList>
    </citation>
    <scope>NUCLEOTIDE SEQUENCE [LARGE SCALE GENOMIC DNA]</scope>
    <source>
        <strain evidence="8 9">HY366</strain>
    </source>
</reference>
<evidence type="ECO:0000256" key="2">
    <source>
        <dbReference type="ARBA" id="ARBA00022448"/>
    </source>
</evidence>
<dbReference type="GO" id="GO:0005524">
    <property type="term" value="F:ATP binding"/>
    <property type="evidence" value="ECO:0007669"/>
    <property type="project" value="UniProtKB-KW"/>
</dbReference>
<dbReference type="PROSITE" id="PS00211">
    <property type="entry name" value="ABC_TRANSPORTER_1"/>
    <property type="match status" value="1"/>
</dbReference>
<dbReference type="Proteomes" id="UP001200110">
    <property type="component" value="Unassembled WGS sequence"/>
</dbReference>
<dbReference type="Pfam" id="PF00005">
    <property type="entry name" value="ABC_tran"/>
    <property type="match status" value="1"/>
</dbReference>
<organism evidence="8 9">
    <name type="scientific">Gordonia liuliyuniae</name>
    <dbReference type="NCBI Taxonomy" id="2911517"/>
    <lineage>
        <taxon>Bacteria</taxon>
        <taxon>Bacillati</taxon>
        <taxon>Actinomycetota</taxon>
        <taxon>Actinomycetes</taxon>
        <taxon>Mycobacteriales</taxon>
        <taxon>Gordoniaceae</taxon>
        <taxon>Gordonia</taxon>
    </lineage>
</organism>
<dbReference type="PANTHER" id="PTHR42711:SF19">
    <property type="entry name" value="DOXORUBICIN RESISTANCE ATP-BINDING PROTEIN DRRA"/>
    <property type="match status" value="1"/>
</dbReference>
<feature type="domain" description="ABC transporter" evidence="7">
    <location>
        <begin position="20"/>
        <end position="258"/>
    </location>
</feature>
<comment type="caution">
    <text evidence="8">The sequence shown here is derived from an EMBL/GenBank/DDBJ whole genome shotgun (WGS) entry which is preliminary data.</text>
</comment>
<dbReference type="PANTHER" id="PTHR42711">
    <property type="entry name" value="ABC TRANSPORTER ATP-BINDING PROTEIN"/>
    <property type="match status" value="1"/>
</dbReference>
<dbReference type="SMART" id="SM00382">
    <property type="entry name" value="AAA"/>
    <property type="match status" value="1"/>
</dbReference>
<dbReference type="InterPro" id="IPR003593">
    <property type="entry name" value="AAA+_ATPase"/>
</dbReference>
<evidence type="ECO:0000256" key="4">
    <source>
        <dbReference type="ARBA" id="ARBA00022840"/>
    </source>
</evidence>
<dbReference type="SUPFAM" id="SSF52540">
    <property type="entry name" value="P-loop containing nucleoside triphosphate hydrolases"/>
    <property type="match status" value="1"/>
</dbReference>
<keyword evidence="4 8" id="KW-0067">ATP-binding</keyword>
<name>A0ABS9ISF7_9ACTN</name>
<dbReference type="InterPro" id="IPR050763">
    <property type="entry name" value="ABC_transporter_ATP-binding"/>
</dbReference>
<comment type="subcellular location">
    <subcellularLocation>
        <location evidence="1">Cell membrane</location>
        <topology evidence="1">Peripheral membrane protein</topology>
    </subcellularLocation>
</comment>
<dbReference type="PROSITE" id="PS50893">
    <property type="entry name" value="ABC_TRANSPORTER_2"/>
    <property type="match status" value="1"/>
</dbReference>
<keyword evidence="9" id="KW-1185">Reference proteome</keyword>
<dbReference type="InterPro" id="IPR017871">
    <property type="entry name" value="ABC_transporter-like_CS"/>
</dbReference>
<sequence length="354" mass="37549">MTPTSITPTSISPTSISHALVLRGVTKTFASGPFGRGTRHTAVDHLDLTVPAGSIHAILGPNGAGKTTTVSMVATLLRADSGEILIDGVDAVADPSAVRGLIGVSGQYAAVDGNLSGFENLRMVAQLYGMSRREASARAREMIDELDLTAAADRPMRTYSGGMRRRLDLAGAIINRPSLVILDEPTTGLDPRGRRQIWRAIDELTRTGATILLTTQYLEEADELADDITVVHGGAVHARGTPESLKREFGDACLTVELTRTGALRHAVDVMTTLAHVGSGNPEQLDEVRFRVQVDGGTRSAVAAVRALDEIDADVVDASVTAPTLENVFLALTEPNERAAGEPGDETERVDDVR</sequence>
<dbReference type="RefSeq" id="WP_236997808.1">
    <property type="nucleotide sequence ID" value="NZ_JAKKOR010000006.1"/>
</dbReference>
<evidence type="ECO:0000313" key="9">
    <source>
        <dbReference type="Proteomes" id="UP001200110"/>
    </source>
</evidence>
<evidence type="ECO:0000313" key="8">
    <source>
        <dbReference type="EMBL" id="MCF8588495.1"/>
    </source>
</evidence>
<proteinExistence type="predicted"/>
<gene>
    <name evidence="8" type="ORF">L5G33_08465</name>
</gene>
<keyword evidence="2" id="KW-0813">Transport</keyword>